<organism evidence="1">
    <name type="scientific">Ectopseudomonas oleovorans</name>
    <name type="common">Pseudomonas oleovorans</name>
    <dbReference type="NCBI Taxonomy" id="301"/>
    <lineage>
        <taxon>Bacteria</taxon>
        <taxon>Pseudomonadati</taxon>
        <taxon>Pseudomonadota</taxon>
        <taxon>Gammaproteobacteria</taxon>
        <taxon>Pseudomonadales</taxon>
        <taxon>Pseudomonadaceae</taxon>
        <taxon>Ectopseudomonas</taxon>
    </lineage>
</organism>
<reference evidence="1" key="1">
    <citation type="submission" date="2018-11" db="EMBL/GenBank/DDBJ databases">
        <authorList>
            <consortium name="Genoscope - CEA"/>
            <person name="William W."/>
        </authorList>
    </citation>
    <scope>NUCLEOTIDE SEQUENCE [LARGE SCALE GENOMIC DNA]</scope>
    <source>
        <strain evidence="1">T9AD</strain>
    </source>
</reference>
<sequence>MLRTQRSRLLMLAGMALLTTLLALVGIGKGSAGAVARNIECSHKLAHHLDLAESLKRQRSSPPPSRDERFSPYFLPVRQA</sequence>
<dbReference type="OrthoDB" id="7030047at2"/>
<evidence type="ECO:0000313" key="1">
    <source>
        <dbReference type="EMBL" id="VDN65732.1"/>
    </source>
</evidence>
<name>A0A653BAQ4_ECTOL</name>
<accession>A0A653BAQ4</accession>
<proteinExistence type="predicted"/>
<dbReference type="AlphaFoldDB" id="A0A653BAQ4"/>
<protein>
    <submittedName>
        <fullName evidence="1">Uncharacterized protein</fullName>
    </submittedName>
</protein>
<dbReference type="EMBL" id="LR130779">
    <property type="protein sequence ID" value="VDN65732.1"/>
    <property type="molecule type" value="Genomic_DNA"/>
</dbReference>
<gene>
    <name evidence="1" type="ORF">POT9AD_4757</name>
</gene>